<dbReference type="EMBL" id="CP002083">
    <property type="protein sequence ID" value="ADJ23160.1"/>
    <property type="molecule type" value="Genomic_DNA"/>
</dbReference>
<proteinExistence type="predicted"/>
<protein>
    <submittedName>
        <fullName evidence="1">Uncharacterized protein</fullName>
    </submittedName>
</protein>
<gene>
    <name evidence="1" type="ordered locus">Hden_1348</name>
</gene>
<name>D8JX24_HYPDA</name>
<dbReference type="KEGG" id="hdn:Hden_1348"/>
<dbReference type="HOGENOM" id="CLU_084449_0_0_5"/>
<evidence type="ECO:0000313" key="2">
    <source>
        <dbReference type="Proteomes" id="UP000002033"/>
    </source>
</evidence>
<evidence type="ECO:0000313" key="1">
    <source>
        <dbReference type="EMBL" id="ADJ23160.1"/>
    </source>
</evidence>
<reference evidence="2" key="1">
    <citation type="journal article" date="2011" name="J. Bacteriol.">
        <title>Genome sequences of eight morphologically diverse alphaproteobacteria.</title>
        <authorList>
            <consortium name="US DOE Joint Genome Institute"/>
            <person name="Brown P.J."/>
            <person name="Kysela D.T."/>
            <person name="Buechlein A."/>
            <person name="Hemmerich C."/>
            <person name="Brun Y.V."/>
        </authorList>
    </citation>
    <scope>NUCLEOTIDE SEQUENCE [LARGE SCALE GENOMIC DNA]</scope>
    <source>
        <strain evidence="2">ATCC 51888 / DSM 1869 / NCIB 11706 / TK 0415</strain>
    </source>
</reference>
<dbReference type="Proteomes" id="UP000002033">
    <property type="component" value="Chromosome"/>
</dbReference>
<dbReference type="InterPro" id="IPR045499">
    <property type="entry name" value="DUF6492"/>
</dbReference>
<organism evidence="1 2">
    <name type="scientific">Hyphomicrobium denitrificans (strain ATCC 51888 / DSM 1869 / NCIMB 11706 / TK 0415)</name>
    <dbReference type="NCBI Taxonomy" id="582899"/>
    <lineage>
        <taxon>Bacteria</taxon>
        <taxon>Pseudomonadati</taxon>
        <taxon>Pseudomonadota</taxon>
        <taxon>Alphaproteobacteria</taxon>
        <taxon>Hyphomicrobiales</taxon>
        <taxon>Hyphomicrobiaceae</taxon>
        <taxon>Hyphomicrobium</taxon>
    </lineage>
</organism>
<accession>D8JX24</accession>
<keyword evidence="2" id="KW-1185">Reference proteome</keyword>
<sequence length="301" mass="33407">MRIAVITKSFSPDYELCAALNRSVLENSPETVEHHIIVPQSDRKLFSSLAGPRTRIRCDAEFLPSNFVHVPFSNITVNLSKPYPPVRGWIQQQIVKLAAVANSDCDAVVTADSDVEFIRPFDADTFVRDGAVRFFRKLDQIDERLPRQIIWHRVAHTLLGLPPEEPPFPDYISSPLAWNPIVARQMFERIESVTGKPWYTALAGRLDFSECVLYGVFADNVCGPPANSFASDDALCLPCWASTPLNLDTIATLVRDVRPTDIAAFIQSKSRTSKEVREAAFAALRSAHAQKSAVTAPAKDA</sequence>
<dbReference type="AlphaFoldDB" id="D8JX24"/>
<dbReference type="OrthoDB" id="571298at2"/>
<dbReference type="Pfam" id="PF20102">
    <property type="entry name" value="DUF6492"/>
    <property type="match status" value="1"/>
</dbReference>
<dbReference type="eggNOG" id="ENOG502Z99M">
    <property type="taxonomic scope" value="Bacteria"/>
</dbReference>
<dbReference type="RefSeq" id="WP_013215375.1">
    <property type="nucleotide sequence ID" value="NC_014313.1"/>
</dbReference>